<comment type="caution">
    <text evidence="3">The sequence shown here is derived from an EMBL/GenBank/DDBJ whole genome shotgun (WGS) entry which is preliminary data.</text>
</comment>
<feature type="transmembrane region" description="Helical" evidence="2">
    <location>
        <begin position="351"/>
        <end position="375"/>
    </location>
</feature>
<feature type="transmembrane region" description="Helical" evidence="2">
    <location>
        <begin position="210"/>
        <end position="230"/>
    </location>
</feature>
<organism evidence="3 4">
    <name type="scientific">Alloscardovia venturai</name>
    <dbReference type="NCBI Taxonomy" id="1769421"/>
    <lineage>
        <taxon>Bacteria</taxon>
        <taxon>Bacillati</taxon>
        <taxon>Actinomycetota</taxon>
        <taxon>Actinomycetes</taxon>
        <taxon>Bifidobacteriales</taxon>
        <taxon>Bifidobacteriaceae</taxon>
        <taxon>Alloscardovia</taxon>
    </lineage>
</organism>
<feature type="region of interest" description="Disordered" evidence="1">
    <location>
        <begin position="443"/>
        <end position="462"/>
    </location>
</feature>
<name>A0ABW2Y438_9BIFI</name>
<accession>A0ABW2Y438</accession>
<dbReference type="Pfam" id="PF19877">
    <property type="entry name" value="DUF6350"/>
    <property type="match status" value="1"/>
</dbReference>
<feature type="transmembrane region" description="Helical" evidence="2">
    <location>
        <begin position="73"/>
        <end position="92"/>
    </location>
</feature>
<evidence type="ECO:0000256" key="1">
    <source>
        <dbReference type="SAM" id="MobiDB-lite"/>
    </source>
</evidence>
<keyword evidence="4" id="KW-1185">Reference proteome</keyword>
<evidence type="ECO:0000313" key="4">
    <source>
        <dbReference type="Proteomes" id="UP001597036"/>
    </source>
</evidence>
<feature type="transmembrane region" description="Helical" evidence="2">
    <location>
        <begin position="308"/>
        <end position="331"/>
    </location>
</feature>
<feature type="transmembrane region" description="Helical" evidence="2">
    <location>
        <begin position="98"/>
        <end position="118"/>
    </location>
</feature>
<sequence>MAGARSVSSDAIATSDATSSLRSKLPQQSQHVVRNGIRAIVTALWAALIFALTLFLFSALFLLVAAMEAGTDLSSVTTTFTGLLLLMTQGIGIHTDTLTVSMTPLGLTFASIALLASLMKNRRNSKSGNLITVISWATIWTIVAMLLHSNVTDKWWMIFLKPCAIGSVSWMLSCTQDSAEYKAISRFIRAHSSSTLQRTISLGVRTAQRIFYFFVILSVLTVCVWLILGFNSMGNVFSMTRMGVGSRITTTILSLAWLPNIMIWALSWILGSGFTIGSLGTFTLWLGQSHNLPPIPIFGIFPSAVPSYSWRLIILVIPVVVICALGLYTLLARREFNLIRGTLSLTSVVNFIYPVGAFIISTLITIVVGGLLFMVSQGSLGSKNLKHIGVDTIQSLSVLGRPLQWGLFAAWVLVCIIALIKFIIISWRSRNFSAVTEDTDTSHTDNQVLAQPHTPDSEDIHE</sequence>
<evidence type="ECO:0000313" key="3">
    <source>
        <dbReference type="EMBL" id="MFD0704979.1"/>
    </source>
</evidence>
<dbReference type="Proteomes" id="UP001597036">
    <property type="component" value="Unassembled WGS sequence"/>
</dbReference>
<feature type="transmembrane region" description="Helical" evidence="2">
    <location>
        <begin position="405"/>
        <end position="424"/>
    </location>
</feature>
<dbReference type="InterPro" id="IPR045931">
    <property type="entry name" value="DUF6350"/>
</dbReference>
<protein>
    <submittedName>
        <fullName evidence="3">DUF6350 family protein</fullName>
    </submittedName>
</protein>
<dbReference type="RefSeq" id="WP_377938683.1">
    <property type="nucleotide sequence ID" value="NZ_JBHTHQ010000021.1"/>
</dbReference>
<gene>
    <name evidence="3" type="ORF">ACFQY8_04365</name>
</gene>
<feature type="transmembrane region" description="Helical" evidence="2">
    <location>
        <begin position="130"/>
        <end position="149"/>
    </location>
</feature>
<proteinExistence type="predicted"/>
<keyword evidence="2" id="KW-0812">Transmembrane</keyword>
<feature type="transmembrane region" description="Helical" evidence="2">
    <location>
        <begin position="43"/>
        <end position="66"/>
    </location>
</feature>
<keyword evidence="2" id="KW-1133">Transmembrane helix</keyword>
<dbReference type="EMBL" id="JBHTHQ010000021">
    <property type="protein sequence ID" value="MFD0704979.1"/>
    <property type="molecule type" value="Genomic_DNA"/>
</dbReference>
<evidence type="ECO:0000256" key="2">
    <source>
        <dbReference type="SAM" id="Phobius"/>
    </source>
</evidence>
<keyword evidence="2" id="KW-0472">Membrane</keyword>
<reference evidence="4" key="1">
    <citation type="journal article" date="2019" name="Int. J. Syst. Evol. Microbiol.">
        <title>The Global Catalogue of Microorganisms (GCM) 10K type strain sequencing project: providing services to taxonomists for standard genome sequencing and annotation.</title>
        <authorList>
            <consortium name="The Broad Institute Genomics Platform"/>
            <consortium name="The Broad Institute Genome Sequencing Center for Infectious Disease"/>
            <person name="Wu L."/>
            <person name="Ma J."/>
        </authorList>
    </citation>
    <scope>NUCLEOTIDE SEQUENCE [LARGE SCALE GENOMIC DNA]</scope>
    <source>
        <strain evidence="4">CCM 8604</strain>
    </source>
</reference>